<organism evidence="1">
    <name type="scientific">Tanacetum cinerariifolium</name>
    <name type="common">Dalmatian daisy</name>
    <name type="synonym">Chrysanthemum cinerariifolium</name>
    <dbReference type="NCBI Taxonomy" id="118510"/>
    <lineage>
        <taxon>Eukaryota</taxon>
        <taxon>Viridiplantae</taxon>
        <taxon>Streptophyta</taxon>
        <taxon>Embryophyta</taxon>
        <taxon>Tracheophyta</taxon>
        <taxon>Spermatophyta</taxon>
        <taxon>Magnoliopsida</taxon>
        <taxon>eudicotyledons</taxon>
        <taxon>Gunneridae</taxon>
        <taxon>Pentapetalae</taxon>
        <taxon>asterids</taxon>
        <taxon>campanulids</taxon>
        <taxon>Asterales</taxon>
        <taxon>Asteraceae</taxon>
        <taxon>Asteroideae</taxon>
        <taxon>Anthemideae</taxon>
        <taxon>Anthemidinae</taxon>
        <taxon>Tanacetum</taxon>
    </lineage>
</organism>
<gene>
    <name evidence="1" type="ORF">Tci_880352</name>
</gene>
<proteinExistence type="predicted"/>
<dbReference type="AlphaFoldDB" id="A0A699TFG7"/>
<accession>A0A699TFG7</accession>
<protein>
    <submittedName>
        <fullName evidence="1">Uncharacterized protein</fullName>
    </submittedName>
</protein>
<dbReference type="EMBL" id="BKCJ011238061">
    <property type="protein sequence ID" value="GFD08383.1"/>
    <property type="molecule type" value="Genomic_DNA"/>
</dbReference>
<name>A0A699TFG7_TANCI</name>
<feature type="non-terminal residue" evidence="1">
    <location>
        <position position="1"/>
    </location>
</feature>
<evidence type="ECO:0000313" key="1">
    <source>
        <dbReference type="EMBL" id="GFD08383.1"/>
    </source>
</evidence>
<comment type="caution">
    <text evidence="1">The sequence shown here is derived from an EMBL/GenBank/DDBJ whole genome shotgun (WGS) entry which is preliminary data.</text>
</comment>
<sequence>ADKAGTLKSSGEVVTKEAFAEIGKEKDGDKGL</sequence>
<reference evidence="1" key="1">
    <citation type="journal article" date="2019" name="Sci. Rep.">
        <title>Draft genome of Tanacetum cinerariifolium, the natural source of mosquito coil.</title>
        <authorList>
            <person name="Yamashiro T."/>
            <person name="Shiraishi A."/>
            <person name="Satake H."/>
            <person name="Nakayama K."/>
        </authorList>
    </citation>
    <scope>NUCLEOTIDE SEQUENCE</scope>
</reference>